<dbReference type="InterPro" id="IPR011059">
    <property type="entry name" value="Metal-dep_hydrolase_composite"/>
</dbReference>
<keyword evidence="4" id="KW-1185">Reference proteome</keyword>
<dbReference type="InterPro" id="IPR032466">
    <property type="entry name" value="Metal_Hydrolase"/>
</dbReference>
<keyword evidence="1" id="KW-0378">Hydrolase</keyword>
<comment type="caution">
    <text evidence="3">The sequence shown here is derived from an EMBL/GenBank/DDBJ whole genome shotgun (WGS) entry which is preliminary data.</text>
</comment>
<reference evidence="3" key="1">
    <citation type="submission" date="2021-11" db="EMBL/GenBank/DDBJ databases">
        <title>A Novel Adlercreutzia Species, isolated from a Allomyrina dichotoma larva feces.</title>
        <authorList>
            <person name="Suh M.K."/>
        </authorList>
    </citation>
    <scope>NUCLEOTIDE SEQUENCE</scope>
    <source>
        <strain evidence="3">JBNU-10</strain>
    </source>
</reference>
<dbReference type="Gene3D" id="2.30.40.10">
    <property type="entry name" value="Urease, subunit C, domain 1"/>
    <property type="match status" value="1"/>
</dbReference>
<gene>
    <name evidence="3" type="ORF">LPT13_11450</name>
</gene>
<dbReference type="InterPro" id="IPR050287">
    <property type="entry name" value="MTA/SAH_deaminase"/>
</dbReference>
<dbReference type="Gene3D" id="3.20.20.140">
    <property type="entry name" value="Metal-dependent hydrolases"/>
    <property type="match status" value="1"/>
</dbReference>
<evidence type="ECO:0000256" key="1">
    <source>
        <dbReference type="ARBA" id="ARBA00022801"/>
    </source>
</evidence>
<dbReference type="SUPFAM" id="SSF51556">
    <property type="entry name" value="Metallo-dependent hydrolases"/>
    <property type="match status" value="1"/>
</dbReference>
<evidence type="ECO:0000259" key="2">
    <source>
        <dbReference type="Pfam" id="PF01979"/>
    </source>
</evidence>
<accession>A0ABS9WJB9</accession>
<evidence type="ECO:0000313" key="3">
    <source>
        <dbReference type="EMBL" id="MCI2242961.1"/>
    </source>
</evidence>
<dbReference type="Pfam" id="PF01979">
    <property type="entry name" value="Amidohydro_1"/>
    <property type="match status" value="1"/>
</dbReference>
<sequence>MLFKNIAILDEDLAYQPDRWVGVRDGRIAYIGDEAPADADAYGEAYDGAGKLLMPALYNDHAHAPMVLLRGYAENLPLQAWLEQKCWPFEAKITPEDNYWAMTLACAELARYGGVSFSDMYYATRERAQAVTEAGMKANLSEGLLAFEPKPFAEYPQCALNEELVRELHGSADGRIRIDYNIHAEYTSNPQVCAEVAAIAREKGLRVHLHASETRSEVEECRGRHDGLSPIAYFDSLGVLDGAVTAAHCVWVDDADIALLRERDVTVAHCPASNMKLGSGFAPVAKMLDAGVRVALGTDGMASNNNHNLFQDMYLMGLIAKGSTLDPAVVDPRQVIEAATRAGALSQGREDCGLIREGMRADVCVLDVTGPQWCPMTAPAYNVLYAGDGSDVVLTMCDGEVVYRDGAWPTIDVERAKAEVAARTRRIISEL</sequence>
<dbReference type="CDD" id="cd01298">
    <property type="entry name" value="ATZ_TRZ_like"/>
    <property type="match status" value="1"/>
</dbReference>
<dbReference type="PANTHER" id="PTHR43794">
    <property type="entry name" value="AMINOHYDROLASE SSNA-RELATED"/>
    <property type="match status" value="1"/>
</dbReference>
<dbReference type="PANTHER" id="PTHR43794:SF11">
    <property type="entry name" value="AMIDOHYDROLASE-RELATED DOMAIN-CONTAINING PROTEIN"/>
    <property type="match status" value="1"/>
</dbReference>
<protein>
    <submittedName>
        <fullName evidence="3">Amidohydrolase</fullName>
    </submittedName>
</protein>
<dbReference type="Proteomes" id="UP001430755">
    <property type="component" value="Unassembled WGS sequence"/>
</dbReference>
<dbReference type="RefSeq" id="WP_242166533.1">
    <property type="nucleotide sequence ID" value="NZ_JAJMLW010000004.1"/>
</dbReference>
<feature type="domain" description="Amidohydrolase-related" evidence="2">
    <location>
        <begin position="53"/>
        <end position="402"/>
    </location>
</feature>
<evidence type="ECO:0000313" key="4">
    <source>
        <dbReference type="Proteomes" id="UP001430755"/>
    </source>
</evidence>
<proteinExistence type="predicted"/>
<dbReference type="SUPFAM" id="SSF51338">
    <property type="entry name" value="Composite domain of metallo-dependent hydrolases"/>
    <property type="match status" value="1"/>
</dbReference>
<name>A0ABS9WJB9_9ACTN</name>
<dbReference type="EMBL" id="JAJMLW010000004">
    <property type="protein sequence ID" value="MCI2242961.1"/>
    <property type="molecule type" value="Genomic_DNA"/>
</dbReference>
<dbReference type="InterPro" id="IPR006680">
    <property type="entry name" value="Amidohydro-rel"/>
</dbReference>
<organism evidence="3 4">
    <name type="scientific">Adlercreutzia faecimuris</name>
    <dbReference type="NCBI Taxonomy" id="2897341"/>
    <lineage>
        <taxon>Bacteria</taxon>
        <taxon>Bacillati</taxon>
        <taxon>Actinomycetota</taxon>
        <taxon>Coriobacteriia</taxon>
        <taxon>Eggerthellales</taxon>
        <taxon>Eggerthellaceae</taxon>
        <taxon>Adlercreutzia</taxon>
    </lineage>
</organism>